<feature type="binding site" evidence="6">
    <location>
        <position position="90"/>
    </location>
    <ligand>
        <name>S-adenosyl-L-methionine</name>
        <dbReference type="ChEBI" id="CHEBI:59789"/>
    </ligand>
</feature>
<dbReference type="OrthoDB" id="9808773at2"/>
<dbReference type="Gene3D" id="3.40.50.150">
    <property type="entry name" value="Vaccinia Virus protein VP39"/>
    <property type="match status" value="1"/>
</dbReference>
<keyword evidence="1 6" id="KW-0963">Cytoplasm</keyword>
<dbReference type="HAMAP" id="MF_00074">
    <property type="entry name" value="16SrRNA_methyltr_G"/>
    <property type="match status" value="1"/>
</dbReference>
<gene>
    <name evidence="6" type="primary">rsmG</name>
    <name evidence="7" type="ORF">DFR41_101766</name>
</gene>
<feature type="binding site" evidence="6">
    <location>
        <position position="149"/>
    </location>
    <ligand>
        <name>S-adenosyl-L-methionine</name>
        <dbReference type="ChEBI" id="CHEBI:59789"/>
    </ligand>
</feature>
<evidence type="ECO:0000256" key="6">
    <source>
        <dbReference type="HAMAP-Rule" id="MF_00074"/>
    </source>
</evidence>
<dbReference type="PIRSF" id="PIRSF003078">
    <property type="entry name" value="GidB"/>
    <property type="match status" value="1"/>
</dbReference>
<evidence type="ECO:0000256" key="1">
    <source>
        <dbReference type="ARBA" id="ARBA00022490"/>
    </source>
</evidence>
<keyword evidence="2 6" id="KW-0698">rRNA processing</keyword>
<protein>
    <recommendedName>
        <fullName evidence="6">Ribosomal RNA small subunit methyltransferase G</fullName>
        <ecNumber evidence="6">2.1.1.170</ecNumber>
    </recommendedName>
    <alternativeName>
        <fullName evidence="6">16S rRNA 7-methylguanosine methyltransferase</fullName>
        <shortName evidence="6">16S rRNA m7G methyltransferase</shortName>
    </alternativeName>
</protein>
<dbReference type="AlphaFoldDB" id="A0A370FNA2"/>
<keyword evidence="8" id="KW-1185">Reference proteome</keyword>
<dbReference type="NCBIfam" id="TIGR00138">
    <property type="entry name" value="rsmG_gidB"/>
    <property type="match status" value="1"/>
</dbReference>
<dbReference type="Proteomes" id="UP000255265">
    <property type="component" value="Unassembled WGS sequence"/>
</dbReference>
<dbReference type="CDD" id="cd02440">
    <property type="entry name" value="AdoMet_MTases"/>
    <property type="match status" value="1"/>
</dbReference>
<dbReference type="Pfam" id="PF02527">
    <property type="entry name" value="GidB"/>
    <property type="match status" value="1"/>
</dbReference>
<comment type="function">
    <text evidence="6">Specifically methylates the N7 position of guanine in position 527 of 16S rRNA.</text>
</comment>
<dbReference type="PANTHER" id="PTHR31760:SF0">
    <property type="entry name" value="S-ADENOSYL-L-METHIONINE-DEPENDENT METHYLTRANSFERASES SUPERFAMILY PROTEIN"/>
    <property type="match status" value="1"/>
</dbReference>
<evidence type="ECO:0000313" key="7">
    <source>
        <dbReference type="EMBL" id="RDI29010.1"/>
    </source>
</evidence>
<dbReference type="RefSeq" id="WP_017760144.1">
    <property type="nucleotide sequence ID" value="NZ_QQAV01000001.1"/>
</dbReference>
<keyword evidence="3 6" id="KW-0489">Methyltransferase</keyword>
<evidence type="ECO:0000313" key="8">
    <source>
        <dbReference type="Proteomes" id="UP000255265"/>
    </source>
</evidence>
<evidence type="ECO:0000256" key="4">
    <source>
        <dbReference type="ARBA" id="ARBA00022679"/>
    </source>
</evidence>
<dbReference type="InterPro" id="IPR029063">
    <property type="entry name" value="SAM-dependent_MTases_sf"/>
</dbReference>
<dbReference type="STRING" id="433924.NS331_07350"/>
<dbReference type="SUPFAM" id="SSF53335">
    <property type="entry name" value="S-adenosyl-L-methionine-dependent methyltransferases"/>
    <property type="match status" value="1"/>
</dbReference>
<feature type="binding site" evidence="6">
    <location>
        <begin position="136"/>
        <end position="137"/>
    </location>
    <ligand>
        <name>S-adenosyl-L-methionine</name>
        <dbReference type="ChEBI" id="CHEBI:59789"/>
    </ligand>
</feature>
<dbReference type="EC" id="2.1.1.170" evidence="6"/>
<proteinExistence type="inferred from homology"/>
<keyword evidence="4 6" id="KW-0808">Transferase</keyword>
<dbReference type="EMBL" id="QQAV01000001">
    <property type="protein sequence ID" value="RDI29010.1"/>
    <property type="molecule type" value="Genomic_DNA"/>
</dbReference>
<sequence length="217" mass="23697">MSVVSQAKREQLEEGARTLGLDLTDAQIGQLLDYGSAILKWNKVYNLTALRDPALVITHHLLDSLAAIPALGRQQPGEGRLLDVGSGAGLPGVVIAICRPDLEVHCLDAVAKKMAFVQQMAGALRLPRLRGLHARVETLEGRYDVITSRAFASLVDFVDGSAQLLTPAGIWMAMKGKQPDEEIERLQASVDVFHVEQLIVPGLDAERCIVWMRKKQS</sequence>
<dbReference type="GO" id="GO:0070043">
    <property type="term" value="F:rRNA (guanine-N7-)-methyltransferase activity"/>
    <property type="evidence" value="ECO:0007669"/>
    <property type="project" value="UniProtKB-UniRule"/>
</dbReference>
<organism evidence="7 8">
    <name type="scientific">Pseudacidovorax intermedius</name>
    <dbReference type="NCBI Taxonomy" id="433924"/>
    <lineage>
        <taxon>Bacteria</taxon>
        <taxon>Pseudomonadati</taxon>
        <taxon>Pseudomonadota</taxon>
        <taxon>Betaproteobacteria</taxon>
        <taxon>Burkholderiales</taxon>
        <taxon>Comamonadaceae</taxon>
        <taxon>Pseudacidovorax</taxon>
    </lineage>
</organism>
<comment type="caution">
    <text evidence="7">The sequence shown here is derived from an EMBL/GenBank/DDBJ whole genome shotgun (WGS) entry which is preliminary data.</text>
</comment>
<name>A0A370FNA2_9BURK</name>
<keyword evidence="5 6" id="KW-0949">S-adenosyl-L-methionine</keyword>
<accession>A0A370FNA2</accession>
<comment type="caution">
    <text evidence="6">Lacks conserved residue(s) required for the propagation of feature annotation.</text>
</comment>
<reference evidence="7 8" key="1">
    <citation type="submission" date="2018-07" db="EMBL/GenBank/DDBJ databases">
        <title>Genomic Encyclopedia of Type Strains, Phase IV (KMG-IV): sequencing the most valuable type-strain genomes for metagenomic binning, comparative biology and taxonomic classification.</title>
        <authorList>
            <person name="Goeker M."/>
        </authorList>
    </citation>
    <scope>NUCLEOTIDE SEQUENCE [LARGE SCALE GENOMIC DNA]</scope>
    <source>
        <strain evidence="7 8">DSM 21352</strain>
    </source>
</reference>
<dbReference type="GO" id="GO:0005829">
    <property type="term" value="C:cytosol"/>
    <property type="evidence" value="ECO:0007669"/>
    <property type="project" value="TreeGrafter"/>
</dbReference>
<comment type="catalytic activity">
    <reaction evidence="6">
        <text>guanosine(527) in 16S rRNA + S-adenosyl-L-methionine = N(7)-methylguanosine(527) in 16S rRNA + S-adenosyl-L-homocysteine</text>
        <dbReference type="Rhea" id="RHEA:42732"/>
        <dbReference type="Rhea" id="RHEA-COMP:10209"/>
        <dbReference type="Rhea" id="RHEA-COMP:10210"/>
        <dbReference type="ChEBI" id="CHEBI:57856"/>
        <dbReference type="ChEBI" id="CHEBI:59789"/>
        <dbReference type="ChEBI" id="CHEBI:74269"/>
        <dbReference type="ChEBI" id="CHEBI:74480"/>
        <dbReference type="EC" id="2.1.1.170"/>
    </reaction>
</comment>
<feature type="binding site" evidence="6">
    <location>
        <position position="85"/>
    </location>
    <ligand>
        <name>S-adenosyl-L-methionine</name>
        <dbReference type="ChEBI" id="CHEBI:59789"/>
    </ligand>
</feature>
<comment type="similarity">
    <text evidence="6">Belongs to the methyltransferase superfamily. RNA methyltransferase RsmG family.</text>
</comment>
<dbReference type="InterPro" id="IPR003682">
    <property type="entry name" value="rRNA_ssu_MeTfrase_G"/>
</dbReference>
<evidence type="ECO:0000256" key="2">
    <source>
        <dbReference type="ARBA" id="ARBA00022552"/>
    </source>
</evidence>
<comment type="subcellular location">
    <subcellularLocation>
        <location evidence="6">Cytoplasm</location>
    </subcellularLocation>
</comment>
<evidence type="ECO:0000256" key="5">
    <source>
        <dbReference type="ARBA" id="ARBA00022691"/>
    </source>
</evidence>
<evidence type="ECO:0000256" key="3">
    <source>
        <dbReference type="ARBA" id="ARBA00022603"/>
    </source>
</evidence>
<dbReference type="PANTHER" id="PTHR31760">
    <property type="entry name" value="S-ADENOSYL-L-METHIONINE-DEPENDENT METHYLTRANSFERASES SUPERFAMILY PROTEIN"/>
    <property type="match status" value="1"/>
</dbReference>